<evidence type="ECO:0000313" key="4">
    <source>
        <dbReference type="Proteomes" id="UP001161391"/>
    </source>
</evidence>
<keyword evidence="2" id="KW-0732">Signal</keyword>
<organism evidence="3 4">
    <name type="scientific">Algimonas ampicilliniresistens</name>
    <dbReference type="NCBI Taxonomy" id="1298735"/>
    <lineage>
        <taxon>Bacteria</taxon>
        <taxon>Pseudomonadati</taxon>
        <taxon>Pseudomonadota</taxon>
        <taxon>Alphaproteobacteria</taxon>
        <taxon>Maricaulales</taxon>
        <taxon>Robiginitomaculaceae</taxon>
        <taxon>Algimonas</taxon>
    </lineage>
</organism>
<feature type="region of interest" description="Disordered" evidence="1">
    <location>
        <begin position="158"/>
        <end position="200"/>
    </location>
</feature>
<gene>
    <name evidence="3" type="primary">bamF</name>
    <name evidence="3" type="ORF">GCM10007853_05710</name>
</gene>
<reference evidence="3" key="1">
    <citation type="journal article" date="2014" name="Int. J. Syst. Evol. Microbiol.">
        <title>Complete genome of a new Firmicutes species belonging to the dominant human colonic microbiota ('Ruminococcus bicirculans') reveals two chromosomes and a selective capacity to utilize plant glucans.</title>
        <authorList>
            <consortium name="NISC Comparative Sequencing Program"/>
            <person name="Wegmann U."/>
            <person name="Louis P."/>
            <person name="Goesmann A."/>
            <person name="Henrissat B."/>
            <person name="Duncan S.H."/>
            <person name="Flint H.J."/>
        </authorList>
    </citation>
    <scope>NUCLEOTIDE SEQUENCE</scope>
    <source>
        <strain evidence="3">NBRC 108219</strain>
    </source>
</reference>
<feature type="chain" id="PRO_5046889534" description="DUF3035 domain-containing protein" evidence="2">
    <location>
        <begin position="45"/>
        <end position="200"/>
    </location>
</feature>
<protein>
    <recommendedName>
        <fullName evidence="5">DUF3035 domain-containing protein</fullName>
    </recommendedName>
</protein>
<comment type="caution">
    <text evidence="3">The sequence shown here is derived from an EMBL/GenBank/DDBJ whole genome shotgun (WGS) entry which is preliminary data.</text>
</comment>
<feature type="signal peptide" evidence="2">
    <location>
        <begin position="1"/>
        <end position="44"/>
    </location>
</feature>
<dbReference type="Pfam" id="PF11233">
    <property type="entry name" value="DUF3035"/>
    <property type="match status" value="1"/>
</dbReference>
<evidence type="ECO:0000256" key="1">
    <source>
        <dbReference type="SAM" id="MobiDB-lite"/>
    </source>
</evidence>
<dbReference type="EMBL" id="BSNK01000001">
    <property type="protein sequence ID" value="GLQ22697.1"/>
    <property type="molecule type" value="Genomic_DNA"/>
</dbReference>
<reference evidence="3" key="2">
    <citation type="submission" date="2023-01" db="EMBL/GenBank/DDBJ databases">
        <title>Draft genome sequence of Algimonas ampicilliniresistens strain NBRC 108219.</title>
        <authorList>
            <person name="Sun Q."/>
            <person name="Mori K."/>
        </authorList>
    </citation>
    <scope>NUCLEOTIDE SEQUENCE</scope>
    <source>
        <strain evidence="3">NBRC 108219</strain>
    </source>
</reference>
<sequence>MARATRVAKGTRCNLRDYLMSLKANTALMAAAASMLALSGCASASNALGLRKDAPNEFNILTNAPLIVPPEYNLRPPAPGESSLLDNYSQQSAREALMGEVDPTEPTRGEIVLLTRAGVGRADQEIRLKIDGQNSVERKSTSLSNRILFWRDGQQFDGEGNPVPLDAESEQQRLDSISRVTGGGEVRVTRRPSQAKLPGL</sequence>
<evidence type="ECO:0000313" key="3">
    <source>
        <dbReference type="EMBL" id="GLQ22697.1"/>
    </source>
</evidence>
<proteinExistence type="predicted"/>
<dbReference type="Proteomes" id="UP001161391">
    <property type="component" value="Unassembled WGS sequence"/>
</dbReference>
<name>A0ABQ5V6R9_9PROT</name>
<dbReference type="InterPro" id="IPR021395">
    <property type="entry name" value="DUF3035"/>
</dbReference>
<keyword evidence="4" id="KW-1185">Reference proteome</keyword>
<evidence type="ECO:0000256" key="2">
    <source>
        <dbReference type="SAM" id="SignalP"/>
    </source>
</evidence>
<accession>A0ABQ5V6R9</accession>
<evidence type="ECO:0008006" key="5">
    <source>
        <dbReference type="Google" id="ProtNLM"/>
    </source>
</evidence>